<protein>
    <recommendedName>
        <fullName evidence="3">PD-(D/E)XK endonuclease-like domain-containing protein</fullName>
    </recommendedName>
</protein>
<gene>
    <name evidence="1" type="ORF">NARC_60122</name>
</gene>
<dbReference type="Gene3D" id="3.90.320.10">
    <property type="match status" value="1"/>
</dbReference>
<keyword evidence="2" id="KW-1185">Reference proteome</keyword>
<comment type="caution">
    <text evidence="1">The sequence shown here is derived from an EMBL/GenBank/DDBJ whole genome shotgun (WGS) entry which is preliminary data.</text>
</comment>
<dbReference type="Proteomes" id="UP000315289">
    <property type="component" value="Unassembled WGS sequence"/>
</dbReference>
<evidence type="ECO:0000313" key="2">
    <source>
        <dbReference type="Proteomes" id="UP000315289"/>
    </source>
</evidence>
<sequence>MALIWGGSYQSNTKKEMPIIISKDYRFLHLLRTNLKVLYSSRKRKPEDRIHVSDILSGSCLRKAFYARVVKDYDLTVEDIDNFVRGESSEYVLVGLADIGVTQKELLFEDDLIARPDLMTGSSSHKSEFQNTISTKKDNEAEIIVEFKDTKSFERLTPDNKRFKSYLRQLLYYLVISGYDTGILCIRYSNNRRLVWIKRDTKGDYFFSPKTNGQEGEESLTEIESWTVILEKGSNIRDILKEEIRTRVSLLKSALDSNSDAQLPKVAEEWKCIKCPFRQTCNPSSVISQDSEIDILDEKGLIVTIDSN</sequence>
<evidence type="ECO:0008006" key="3">
    <source>
        <dbReference type="Google" id="ProtNLM"/>
    </source>
</evidence>
<name>A0A557SVV3_9ARCH</name>
<dbReference type="InterPro" id="IPR011604">
    <property type="entry name" value="PDDEXK-like_dom_sf"/>
</dbReference>
<evidence type="ECO:0000313" key="1">
    <source>
        <dbReference type="EMBL" id="TVP40735.1"/>
    </source>
</evidence>
<organism evidence="1 2">
    <name type="scientific">Candidatus Nitrosocosmicus arcticus</name>
    <dbReference type="NCBI Taxonomy" id="2035267"/>
    <lineage>
        <taxon>Archaea</taxon>
        <taxon>Nitrososphaerota</taxon>
        <taxon>Nitrososphaeria</taxon>
        <taxon>Nitrososphaerales</taxon>
        <taxon>Nitrososphaeraceae</taxon>
        <taxon>Candidatus Nitrosocosmicus</taxon>
    </lineage>
</organism>
<accession>A0A557SVV3</accession>
<proteinExistence type="predicted"/>
<dbReference type="AlphaFoldDB" id="A0A557SVV3"/>
<dbReference type="EMBL" id="VOAH01000006">
    <property type="protein sequence ID" value="TVP40735.1"/>
    <property type="molecule type" value="Genomic_DNA"/>
</dbReference>
<reference evidence="1 2" key="1">
    <citation type="journal article" date="2019" name="Front. Microbiol.">
        <title>Ammonia Oxidation by the Arctic Terrestrial Thaumarchaeote Candidatus Nitrosocosmicus arcticus Is Stimulated by Increasing Temperatures.</title>
        <authorList>
            <person name="Alves R.J.E."/>
            <person name="Kerou M."/>
            <person name="Zappe A."/>
            <person name="Bittner R."/>
            <person name="Abby S.S."/>
            <person name="Schmidt H.A."/>
            <person name="Pfeifer K."/>
            <person name="Schleper C."/>
        </authorList>
    </citation>
    <scope>NUCLEOTIDE SEQUENCE [LARGE SCALE GENOMIC DNA]</scope>
    <source>
        <strain evidence="1 2">Kfb</strain>
    </source>
</reference>